<accession>A0A364Y9W3</accession>
<organism evidence="1 2">
    <name type="scientific">Pseudochryseolinea flava</name>
    <dbReference type="NCBI Taxonomy" id="2059302"/>
    <lineage>
        <taxon>Bacteria</taxon>
        <taxon>Pseudomonadati</taxon>
        <taxon>Bacteroidota</taxon>
        <taxon>Cytophagia</taxon>
        <taxon>Cytophagales</taxon>
        <taxon>Fulvivirgaceae</taxon>
        <taxon>Pseudochryseolinea</taxon>
    </lineage>
</organism>
<reference evidence="1 2" key="1">
    <citation type="submission" date="2018-06" db="EMBL/GenBank/DDBJ databases">
        <title>Chryseolinea flavus sp. nov., a member of the phylum Bacteroidetes isolated from soil.</title>
        <authorList>
            <person name="Li Y."/>
            <person name="Wang J."/>
        </authorList>
    </citation>
    <scope>NUCLEOTIDE SEQUENCE [LARGE SCALE GENOMIC DNA]</scope>
    <source>
        <strain evidence="1 2">SDU1-6</strain>
    </source>
</reference>
<evidence type="ECO:0000313" key="2">
    <source>
        <dbReference type="Proteomes" id="UP000251889"/>
    </source>
</evidence>
<dbReference type="EMBL" id="QMFY01000001">
    <property type="protein sequence ID" value="RAW03225.1"/>
    <property type="molecule type" value="Genomic_DNA"/>
</dbReference>
<dbReference type="AlphaFoldDB" id="A0A364Y9W3"/>
<proteinExistence type="predicted"/>
<comment type="caution">
    <text evidence="1">The sequence shown here is derived from an EMBL/GenBank/DDBJ whole genome shotgun (WGS) entry which is preliminary data.</text>
</comment>
<evidence type="ECO:0000313" key="1">
    <source>
        <dbReference type="EMBL" id="RAW03225.1"/>
    </source>
</evidence>
<evidence type="ECO:0008006" key="3">
    <source>
        <dbReference type="Google" id="ProtNLM"/>
    </source>
</evidence>
<dbReference type="RefSeq" id="WP_112745440.1">
    <property type="nucleotide sequence ID" value="NZ_QMFY01000001.1"/>
</dbReference>
<name>A0A364Y9W3_9BACT</name>
<dbReference type="OrthoDB" id="1418365at2"/>
<sequence>MKWVVLIFFLPIFAFGQRDVSSRETFEQSLQAFLSTDNASISTEAFRSHIDKLQTKREAAKSELNFLRMLFSRTHEKFLKRFDEYASFAQTINKGEYNCLTASATYGLLLHHFNLDYDIVETNYHMFILVNTVEGTVLLETTDPVNGFITDQKEIETRIKKYKSNAVRDEKDNYYRLSCSVYKHVALEELTGLLHYNLAIKAFNHHDLQNTIEHLDKATAIYCSPRMEELTRIVLLSIIESKQNDQFKEESVRRIQVLRKRNLNALASR</sequence>
<gene>
    <name evidence="1" type="ORF">DQQ10_03830</name>
</gene>
<keyword evidence="2" id="KW-1185">Reference proteome</keyword>
<protein>
    <recommendedName>
        <fullName evidence="3">Protein SirB1 N-terminal domain-containing protein</fullName>
    </recommendedName>
</protein>
<dbReference type="Proteomes" id="UP000251889">
    <property type="component" value="Unassembled WGS sequence"/>
</dbReference>